<evidence type="ECO:0000259" key="4">
    <source>
        <dbReference type="Pfam" id="PF13193"/>
    </source>
</evidence>
<dbReference type="PANTHER" id="PTHR43201:SF5">
    <property type="entry name" value="MEDIUM-CHAIN ACYL-COA LIGASE ACSF2, MITOCHONDRIAL"/>
    <property type="match status" value="1"/>
</dbReference>
<dbReference type="SUPFAM" id="SSF56801">
    <property type="entry name" value="Acetyl-CoA synthetase-like"/>
    <property type="match status" value="1"/>
</dbReference>
<keyword evidence="2" id="KW-0436">Ligase</keyword>
<dbReference type="InterPro" id="IPR025110">
    <property type="entry name" value="AMP-bd_C"/>
</dbReference>
<comment type="caution">
    <text evidence="5">The sequence shown here is derived from an EMBL/GenBank/DDBJ whole genome shotgun (WGS) entry which is preliminary data.</text>
</comment>
<evidence type="ECO:0000256" key="1">
    <source>
        <dbReference type="ARBA" id="ARBA00006432"/>
    </source>
</evidence>
<feature type="domain" description="AMP-binding enzyme C-terminal" evidence="4">
    <location>
        <begin position="430"/>
        <end position="505"/>
    </location>
</feature>
<dbReference type="GO" id="GO:0006631">
    <property type="term" value="P:fatty acid metabolic process"/>
    <property type="evidence" value="ECO:0007669"/>
    <property type="project" value="TreeGrafter"/>
</dbReference>
<sequence>MNTQISVSEVFEKAYAMNPEKEALYDGYTRVTYQQLYDEVNALASALSQKGIEKGDRVMVCLPNWNEFVCIYFALAKIGAVLVPCNTRYRSEELMYILENSHAKAAFVTGEFGHAKFFKHYLKNDQNDYSLEHIVTVRYKNDEFLSFDELLEIGNNVPFTPPSIDPVLDVFSILYTSGTTGKPKGAMLTHQNFAYSALISNEQLQCTADDVFLIAVPVFHVFGMAPGILSAIAAGAKIVFMENYKAIDALELIEKEKISVHHGVPTMFILELNHPRFEEFDLSSLRTGIIAAAPCPEEIVRKIRHVMGCDISVFYGLTESTASITATDFTDDDFIRATTVGRILAGSEAKVVGSNKESIPFGEVGELALRGPGIMKGYYQMANQTKEAMDEEGWLYTGDFVTMDEKGYIRIVGRKKELIIRGGYNIYPREIEELYYKHPSVLEIAIVGLPDTVLGEIACAAVKLKPGITEDEESMKEFIRGKVANYKIPDHIVFVDEMPMTASGKITKVALEKELRAKFENILR</sequence>
<gene>
    <name evidence="5" type="ORF">F4V44_04265</name>
</gene>
<dbReference type="InterPro" id="IPR000873">
    <property type="entry name" value="AMP-dep_synth/lig_dom"/>
</dbReference>
<evidence type="ECO:0000259" key="3">
    <source>
        <dbReference type="Pfam" id="PF00501"/>
    </source>
</evidence>
<dbReference type="InterPro" id="IPR042099">
    <property type="entry name" value="ANL_N_sf"/>
</dbReference>
<dbReference type="PROSITE" id="PS00455">
    <property type="entry name" value="AMP_BINDING"/>
    <property type="match status" value="1"/>
</dbReference>
<dbReference type="AlphaFoldDB" id="A0A5J5I287"/>
<dbReference type="OrthoDB" id="9803968at2"/>
<dbReference type="InterPro" id="IPR020845">
    <property type="entry name" value="AMP-binding_CS"/>
</dbReference>
<accession>A0A5J5I287</accession>
<organism evidence="5 6">
    <name type="scientific">Niallia endozanthoxylica</name>
    <dbReference type="NCBI Taxonomy" id="2036016"/>
    <lineage>
        <taxon>Bacteria</taxon>
        <taxon>Bacillati</taxon>
        <taxon>Bacillota</taxon>
        <taxon>Bacilli</taxon>
        <taxon>Bacillales</taxon>
        <taxon>Bacillaceae</taxon>
        <taxon>Niallia</taxon>
    </lineage>
</organism>
<dbReference type="Pfam" id="PF13193">
    <property type="entry name" value="AMP-binding_C"/>
    <property type="match status" value="1"/>
</dbReference>
<dbReference type="Pfam" id="PF00501">
    <property type="entry name" value="AMP-binding"/>
    <property type="match status" value="1"/>
</dbReference>
<keyword evidence="6" id="KW-1185">Reference proteome</keyword>
<evidence type="ECO:0000256" key="2">
    <source>
        <dbReference type="ARBA" id="ARBA00022598"/>
    </source>
</evidence>
<reference evidence="5 6" key="1">
    <citation type="submission" date="2019-09" db="EMBL/GenBank/DDBJ databases">
        <title>Whole genome sequences of isolates from the Mars Exploration Rovers.</title>
        <authorList>
            <person name="Seuylemezian A."/>
            <person name="Vaishampayan P."/>
        </authorList>
    </citation>
    <scope>NUCLEOTIDE SEQUENCE [LARGE SCALE GENOMIC DNA]</scope>
    <source>
        <strain evidence="5 6">MER_TA_151</strain>
    </source>
</reference>
<dbReference type="Proteomes" id="UP000326671">
    <property type="component" value="Unassembled WGS sequence"/>
</dbReference>
<protein>
    <submittedName>
        <fullName evidence="5">AMP-binding protein</fullName>
    </submittedName>
</protein>
<dbReference type="InterPro" id="IPR045851">
    <property type="entry name" value="AMP-bd_C_sf"/>
</dbReference>
<dbReference type="Gene3D" id="3.30.300.30">
    <property type="match status" value="1"/>
</dbReference>
<name>A0A5J5I287_9BACI</name>
<dbReference type="PANTHER" id="PTHR43201">
    <property type="entry name" value="ACYL-COA SYNTHETASE"/>
    <property type="match status" value="1"/>
</dbReference>
<comment type="similarity">
    <text evidence="1">Belongs to the ATP-dependent AMP-binding enzyme family.</text>
</comment>
<evidence type="ECO:0000313" key="5">
    <source>
        <dbReference type="EMBL" id="KAA9028639.1"/>
    </source>
</evidence>
<dbReference type="GO" id="GO:0031956">
    <property type="term" value="F:medium-chain fatty acid-CoA ligase activity"/>
    <property type="evidence" value="ECO:0007669"/>
    <property type="project" value="TreeGrafter"/>
</dbReference>
<evidence type="ECO:0000313" key="6">
    <source>
        <dbReference type="Proteomes" id="UP000326671"/>
    </source>
</evidence>
<proteinExistence type="inferred from homology"/>
<dbReference type="Gene3D" id="3.40.50.12780">
    <property type="entry name" value="N-terminal domain of ligase-like"/>
    <property type="match status" value="1"/>
</dbReference>
<feature type="domain" description="AMP-dependent synthetase/ligase" evidence="3">
    <location>
        <begin position="11"/>
        <end position="379"/>
    </location>
</feature>
<dbReference type="EMBL" id="VYKL01000010">
    <property type="protein sequence ID" value="KAA9028639.1"/>
    <property type="molecule type" value="Genomic_DNA"/>
</dbReference>
<dbReference type="FunFam" id="3.30.300.30:FF:000008">
    <property type="entry name" value="2,3-dihydroxybenzoate-AMP ligase"/>
    <property type="match status" value="1"/>
</dbReference>